<feature type="transmembrane region" description="Helical" evidence="6">
    <location>
        <begin position="511"/>
        <end position="531"/>
    </location>
</feature>
<evidence type="ECO:0000256" key="6">
    <source>
        <dbReference type="SAM" id="Phobius"/>
    </source>
</evidence>
<sequence>MRGSLARIARPLHLRMSDEPSSQKTPDCFHPLLPRMDVQQPSSQALETTEASEDEYSERQSFSTESTFEQNTQPHGSLTLVNGLALVISLQIGAGIFSAPSQVSQFVTAPGYGVLAWFLAGLLVWTGAASFIELGLQIPENGGVQEYLRCCYGEFMGFMFTWNWIAIRKPAAVAIIATVFADYLCHTFSGSESASRLLVKCFGVLGIAVITFMNCLGATTGAKAANVFLVLKLGTVASIILIGSFNILFIKQNGTSAAEQGWFQPDPLDGQFDGLWSWFGGFVTATFGALFCYGGWETIGFVLGDMKNPKKDLPLVSNGAMLVVIISFVLLNITLYLCLPMAIIRDNYTVVVKFAEETIGRWASYFFSIIIAISALGAVNANVFATAKLCVAASHRHYFPRILANMHCNTMKEEDEYLETVLSSVPNWCRALICGFAKRTASLRWQKKVPIFAMIMNGLIASFYVMIGSFNSLVTFIGIAEYFFWFFAVLGVFVLRRRPNPERESPTYRTWAGNPIIFAVVSGMLILRGVLSDPLQGLMIFGVGTTGLVIFYKTFGRAGFQSIN</sequence>
<dbReference type="OrthoDB" id="10062876at2759"/>
<feature type="transmembrane region" description="Helical" evidence="6">
    <location>
        <begin position="78"/>
        <end position="99"/>
    </location>
</feature>
<dbReference type="STRING" id="1231657.A0A1Y2A5M3"/>
<dbReference type="InterPro" id="IPR050598">
    <property type="entry name" value="AminoAcid_Transporter"/>
</dbReference>
<feature type="transmembrane region" description="Helical" evidence="6">
    <location>
        <begin position="197"/>
        <end position="217"/>
    </location>
</feature>
<proteinExistence type="predicted"/>
<feature type="transmembrane region" description="Helical" evidence="6">
    <location>
        <begin position="229"/>
        <end position="250"/>
    </location>
</feature>
<dbReference type="EMBL" id="MCFA01000010">
    <property type="protein sequence ID" value="ORY17794.1"/>
    <property type="molecule type" value="Genomic_DNA"/>
</dbReference>
<keyword evidence="3 6" id="KW-1133">Transmembrane helix</keyword>
<gene>
    <name evidence="7" type="ORF">BCR34DRAFT_554870</name>
</gene>
<feature type="compositionally biased region" description="Polar residues" evidence="5">
    <location>
        <begin position="59"/>
        <end position="74"/>
    </location>
</feature>
<feature type="transmembrane region" description="Helical" evidence="6">
    <location>
        <begin position="364"/>
        <end position="391"/>
    </location>
</feature>
<comment type="caution">
    <text evidence="7">The sequence shown here is derived from an EMBL/GenBank/DDBJ whole genome shotgun (WGS) entry which is preliminary data.</text>
</comment>
<dbReference type="Gene3D" id="1.20.1740.10">
    <property type="entry name" value="Amino acid/polyamine transporter I"/>
    <property type="match status" value="1"/>
</dbReference>
<dbReference type="GO" id="GO:0015179">
    <property type="term" value="F:L-amino acid transmembrane transporter activity"/>
    <property type="evidence" value="ECO:0007669"/>
    <property type="project" value="TreeGrafter"/>
</dbReference>
<evidence type="ECO:0000256" key="1">
    <source>
        <dbReference type="ARBA" id="ARBA00004141"/>
    </source>
</evidence>
<feature type="transmembrane region" description="Helical" evidence="6">
    <location>
        <begin position="449"/>
        <end position="467"/>
    </location>
</feature>
<feature type="transmembrane region" description="Helical" evidence="6">
    <location>
        <begin position="111"/>
        <end position="132"/>
    </location>
</feature>
<evidence type="ECO:0000313" key="8">
    <source>
        <dbReference type="Proteomes" id="UP000193144"/>
    </source>
</evidence>
<feature type="compositionally biased region" description="Polar residues" evidence="5">
    <location>
        <begin position="39"/>
        <end position="49"/>
    </location>
</feature>
<evidence type="ECO:0000256" key="3">
    <source>
        <dbReference type="ARBA" id="ARBA00022989"/>
    </source>
</evidence>
<dbReference type="InterPro" id="IPR002293">
    <property type="entry name" value="AA/rel_permease1"/>
</dbReference>
<dbReference type="PANTHER" id="PTHR11785:SF402">
    <property type="entry name" value="AMINO ACID TRANSPORTER (EUROFUNG)"/>
    <property type="match status" value="1"/>
</dbReference>
<keyword evidence="8" id="KW-1185">Reference proteome</keyword>
<feature type="transmembrane region" description="Helical" evidence="6">
    <location>
        <begin position="537"/>
        <end position="555"/>
    </location>
</feature>
<accession>A0A1Y2A5M3</accession>
<keyword evidence="2 6" id="KW-0812">Transmembrane</keyword>
<dbReference type="GO" id="GO:0016020">
    <property type="term" value="C:membrane"/>
    <property type="evidence" value="ECO:0007669"/>
    <property type="project" value="UniProtKB-SubCell"/>
</dbReference>
<protein>
    <submittedName>
        <fullName evidence="7">Large neutral amino acids transporter small subunit 1</fullName>
    </submittedName>
</protein>
<dbReference type="PIRSF" id="PIRSF006060">
    <property type="entry name" value="AA_transporter"/>
    <property type="match status" value="1"/>
</dbReference>
<evidence type="ECO:0000256" key="4">
    <source>
        <dbReference type="ARBA" id="ARBA00023136"/>
    </source>
</evidence>
<feature type="region of interest" description="Disordered" evidence="5">
    <location>
        <begin position="1"/>
        <end position="74"/>
    </location>
</feature>
<dbReference type="AlphaFoldDB" id="A0A1Y2A5M3"/>
<feature type="transmembrane region" description="Helical" evidence="6">
    <location>
        <begin position="473"/>
        <end position="495"/>
    </location>
</feature>
<feature type="transmembrane region" description="Helical" evidence="6">
    <location>
        <begin position="275"/>
        <end position="303"/>
    </location>
</feature>
<evidence type="ECO:0000256" key="5">
    <source>
        <dbReference type="SAM" id="MobiDB-lite"/>
    </source>
</evidence>
<feature type="transmembrane region" description="Helical" evidence="6">
    <location>
        <begin position="315"/>
        <end position="344"/>
    </location>
</feature>
<dbReference type="Proteomes" id="UP000193144">
    <property type="component" value="Unassembled WGS sequence"/>
</dbReference>
<keyword evidence="4 6" id="KW-0472">Membrane</keyword>
<evidence type="ECO:0000256" key="2">
    <source>
        <dbReference type="ARBA" id="ARBA00022692"/>
    </source>
</evidence>
<comment type="subcellular location">
    <subcellularLocation>
        <location evidence="1">Membrane</location>
        <topology evidence="1">Multi-pass membrane protein</topology>
    </subcellularLocation>
</comment>
<reference evidence="7 8" key="1">
    <citation type="submission" date="2016-07" db="EMBL/GenBank/DDBJ databases">
        <title>Pervasive Adenine N6-methylation of Active Genes in Fungi.</title>
        <authorList>
            <consortium name="DOE Joint Genome Institute"/>
            <person name="Mondo S.J."/>
            <person name="Dannebaum R.O."/>
            <person name="Kuo R.C."/>
            <person name="Labutti K."/>
            <person name="Haridas S."/>
            <person name="Kuo A."/>
            <person name="Salamov A."/>
            <person name="Ahrendt S.R."/>
            <person name="Lipzen A."/>
            <person name="Sullivan W."/>
            <person name="Andreopoulos W.B."/>
            <person name="Clum A."/>
            <person name="Lindquist E."/>
            <person name="Daum C."/>
            <person name="Ramamoorthy G.K."/>
            <person name="Gryganskyi A."/>
            <person name="Culley D."/>
            <person name="Magnuson J.K."/>
            <person name="James T.Y."/>
            <person name="O'Malley M.A."/>
            <person name="Stajich J.E."/>
            <person name="Spatafora J.W."/>
            <person name="Visel A."/>
            <person name="Grigoriev I.V."/>
        </authorList>
    </citation>
    <scope>NUCLEOTIDE SEQUENCE [LARGE SCALE GENOMIC DNA]</scope>
    <source>
        <strain evidence="7 8">CBS 115471</strain>
    </source>
</reference>
<evidence type="ECO:0000313" key="7">
    <source>
        <dbReference type="EMBL" id="ORY17794.1"/>
    </source>
</evidence>
<name>A0A1Y2A5M3_9PLEO</name>
<dbReference type="Pfam" id="PF13520">
    <property type="entry name" value="AA_permease_2"/>
    <property type="match status" value="1"/>
</dbReference>
<dbReference type="PANTHER" id="PTHR11785">
    <property type="entry name" value="AMINO ACID TRANSPORTER"/>
    <property type="match status" value="1"/>
</dbReference>
<organism evidence="7 8">
    <name type="scientific">Clohesyomyces aquaticus</name>
    <dbReference type="NCBI Taxonomy" id="1231657"/>
    <lineage>
        <taxon>Eukaryota</taxon>
        <taxon>Fungi</taxon>
        <taxon>Dikarya</taxon>
        <taxon>Ascomycota</taxon>
        <taxon>Pezizomycotina</taxon>
        <taxon>Dothideomycetes</taxon>
        <taxon>Pleosporomycetidae</taxon>
        <taxon>Pleosporales</taxon>
        <taxon>Lindgomycetaceae</taxon>
        <taxon>Clohesyomyces</taxon>
    </lineage>
</organism>